<accession>A0A0B7G0D4</accession>
<name>A0A0B7G0D4_THACB</name>
<feature type="domain" description="Peptidase C14 caspase" evidence="1">
    <location>
        <begin position="491"/>
        <end position="743"/>
    </location>
</feature>
<evidence type="ECO:0000259" key="1">
    <source>
        <dbReference type="Pfam" id="PF00656"/>
    </source>
</evidence>
<sequence length="1338" mass="148017">MFFNAMVAGTDSSFILLKEKNTSIYLQAGTAHGITPGCQFAIHADPILDHTNPSLGNMVVDQVEPFQSLLKPLDKTLDFNIPNPAYGRQIGTGDEHVLDVYISPGFEKVTTPDSRWKTAFSGGENHVVLRLVDRDLAALIIDVDADEAATFTFPRLAPALRNGISTLTRTVPAYFPSVYRVISAAARFIWHLERFPQSRPFQKSVKMEFYKLKESGHDEETGIPTQDIDGDNLNFGGFASIEANSRDRYAFRITNTSSRDLYAYLFYFSLTTLAISPKFLQVVGNAQVDASLPKEGALCLGYGSGGVKPFQFDLRPGDSSDVGIFKLFLSTSPIDLNSVKQDAPFGIEPRRLITANEATHKFRVLEVDIWDAITMELKLSRPIEIRESQGVAGIISIMPPPKIHEVAPPGSVLMPVNLTSDQHMRPENTILLMPIITPVSSFLPIHRSDPQATVYNLCTKPHSSGDIAPSFKEYTNARIMTRTNSAKPPLHALIIGIDKYKYNFRLSAAVSDALSFKQYLTSDLLVPEAQIRTLLDEQAKRSDIIKAFQDLTSENNDIKRGDAIVIYYAGYGSEVEPPPDQTLNNSLVQCIIPQDVSTVDGILPIPEFTVGALVHKIAREKGNNITLIFDCSYTSDGLTGKIPFGTRSIDKKLLPPLPAFSDHAIIQGSLAGSDVVDPFSLGWFLQGMDTNAMDAYVFIAACGPQEMAFENLGARRGHFSMALLNLLKSVEVDSVTYKDLIRRLPALQTDRIQNPICEGKHIDRLLFNGCVQGTRTTFIAIKSDHNEFYLQAGLVQGITPGSKYAIYPGGMSGPQEQPIGVVEIDRVDPFTARIKADSNLHTPCYGSRVKYGPEQALDIYVSDAFVEAAEPSDAWSRAFSAEEGEIVLRPTDPEQAHVILSTNKQNETTFTLTNSISAKHRIQLPLPGRPLSPSAPRVVPILGALAKWNWYLRHNPTPRPFQTFVDMGFYKLRTINERTNQDGLILDSDGDNLAVGGEVNITVNAENSYGIRVTNRSSVDLYAYLFAFSPTTLSIERKSNCATGSSAQGLLLARSCSVKFGYGSNGLSPFTFSLDSDQYMDATIFKLFVSTYPADFEYIEQESPFEIAGRLPDNKARDLFGRDTIWDTIDMGVVYRRMQDKDETVIKPFHGMTIISPPGPVIRPTPDFNPGTDLIPQLGITLSSIINVAPVPSTGGLFTGRSSGPLQIQSRTPGVTSQHWFRTPALTKEVMSLMRCMRLRTLGCEIRIGEADSSKQTGAYFTISVIGYDGFRKYSENRRELSYHSHSAPSSTEWMDGTVFEEDHELWGNMEVGDHFEVSVHIVEGRIYEARMGNLTFW</sequence>
<gene>
    <name evidence="2" type="ORF">RSOLAG1IB_10754</name>
</gene>
<reference evidence="2 3" key="1">
    <citation type="submission" date="2014-11" db="EMBL/GenBank/DDBJ databases">
        <authorList>
            <person name="Wibberg Daniel"/>
        </authorList>
    </citation>
    <scope>NUCLEOTIDE SEQUENCE [LARGE SCALE GENOMIC DNA]</scope>
    <source>
        <strain evidence="2">Rhizoctonia solani AG1-IB 7/3/14</strain>
    </source>
</reference>
<dbReference type="EMBL" id="LN679180">
    <property type="protein sequence ID" value="CEL63425.1"/>
    <property type="molecule type" value="Genomic_DNA"/>
</dbReference>
<dbReference type="InterPro" id="IPR011600">
    <property type="entry name" value="Pept_C14_caspase"/>
</dbReference>
<organism evidence="2 3">
    <name type="scientific">Thanatephorus cucumeris (strain AG1-IB / isolate 7/3/14)</name>
    <name type="common">Lettuce bottom rot fungus</name>
    <name type="synonym">Rhizoctonia solani</name>
    <dbReference type="NCBI Taxonomy" id="1108050"/>
    <lineage>
        <taxon>Eukaryota</taxon>
        <taxon>Fungi</taxon>
        <taxon>Dikarya</taxon>
        <taxon>Basidiomycota</taxon>
        <taxon>Agaricomycotina</taxon>
        <taxon>Agaricomycetes</taxon>
        <taxon>Cantharellales</taxon>
        <taxon>Ceratobasidiaceae</taxon>
        <taxon>Rhizoctonia</taxon>
        <taxon>Rhizoctonia solani AG-1</taxon>
    </lineage>
</organism>
<keyword evidence="3" id="KW-1185">Reference proteome</keyword>
<protein>
    <recommendedName>
        <fullName evidence="1">Peptidase C14 caspase domain-containing protein</fullName>
    </recommendedName>
</protein>
<dbReference type="GO" id="GO:0004197">
    <property type="term" value="F:cysteine-type endopeptidase activity"/>
    <property type="evidence" value="ECO:0007669"/>
    <property type="project" value="InterPro"/>
</dbReference>
<evidence type="ECO:0000313" key="2">
    <source>
        <dbReference type="EMBL" id="CEL63425.1"/>
    </source>
</evidence>
<dbReference type="Gene3D" id="3.40.50.1460">
    <property type="match status" value="1"/>
</dbReference>
<proteinExistence type="predicted"/>
<dbReference type="Pfam" id="PF00656">
    <property type="entry name" value="Peptidase_C14"/>
    <property type="match status" value="1"/>
</dbReference>
<dbReference type="GO" id="GO:0006508">
    <property type="term" value="P:proteolysis"/>
    <property type="evidence" value="ECO:0007669"/>
    <property type="project" value="InterPro"/>
</dbReference>
<evidence type="ECO:0000313" key="3">
    <source>
        <dbReference type="Proteomes" id="UP000059188"/>
    </source>
</evidence>
<dbReference type="OrthoDB" id="3223806at2759"/>
<dbReference type="Proteomes" id="UP000059188">
    <property type="component" value="Unassembled WGS sequence"/>
</dbReference>